<evidence type="ECO:0000256" key="5">
    <source>
        <dbReference type="ARBA" id="ARBA00022989"/>
    </source>
</evidence>
<evidence type="ECO:0000256" key="7">
    <source>
        <dbReference type="ARBA" id="ARBA00023065"/>
    </source>
</evidence>
<keyword evidence="8 12" id="KW-0472">Membrane</keyword>
<evidence type="ECO:0000256" key="12">
    <source>
        <dbReference type="HAMAP-Rule" id="MF_00454"/>
    </source>
</evidence>
<keyword evidence="6 12" id="KW-0915">Sodium</keyword>
<evidence type="ECO:0000256" key="11">
    <source>
        <dbReference type="ARBA" id="ARBA00035585"/>
    </source>
</evidence>
<keyword evidence="3" id="KW-0997">Cell inner membrane</keyword>
<gene>
    <name evidence="12" type="primary">fluC</name>
    <name evidence="12" type="synonym">crcB</name>
    <name evidence="13" type="ORF">M992_1158</name>
</gene>
<organism evidence="13 14">
    <name type="scientific">Moellerella wisconsensis ATCC 35017</name>
    <dbReference type="NCBI Taxonomy" id="1354267"/>
    <lineage>
        <taxon>Bacteria</taxon>
        <taxon>Pseudomonadati</taxon>
        <taxon>Pseudomonadota</taxon>
        <taxon>Gammaproteobacteria</taxon>
        <taxon>Enterobacterales</taxon>
        <taxon>Morganellaceae</taxon>
        <taxon>Moellerella</taxon>
    </lineage>
</organism>
<evidence type="ECO:0000256" key="1">
    <source>
        <dbReference type="ARBA" id="ARBA00004651"/>
    </source>
</evidence>
<comment type="similarity">
    <text evidence="10 12">Belongs to the fluoride channel Fluc/FEX (TC 1.A.43) family.</text>
</comment>
<feature type="transmembrane region" description="Helical" evidence="12">
    <location>
        <begin position="5"/>
        <end position="23"/>
    </location>
</feature>
<dbReference type="GO" id="GO:0046872">
    <property type="term" value="F:metal ion binding"/>
    <property type="evidence" value="ECO:0007669"/>
    <property type="project" value="UniProtKB-KW"/>
</dbReference>
<proteinExistence type="inferred from homology"/>
<feature type="binding site" evidence="12">
    <location>
        <position position="78"/>
    </location>
    <ligand>
        <name>Na(+)</name>
        <dbReference type="ChEBI" id="CHEBI:29101"/>
        <note>structural</note>
    </ligand>
</feature>
<keyword evidence="2 12" id="KW-1003">Cell membrane</keyword>
<comment type="caution">
    <text evidence="13">The sequence shown here is derived from an EMBL/GenBank/DDBJ whole genome shotgun (WGS) entry which is preliminary data.</text>
</comment>
<dbReference type="OrthoDB" id="9806299at2"/>
<keyword evidence="7 12" id="KW-0406">Ion transport</keyword>
<evidence type="ECO:0000256" key="2">
    <source>
        <dbReference type="ARBA" id="ARBA00022475"/>
    </source>
</evidence>
<dbReference type="GO" id="GO:0140114">
    <property type="term" value="P:cellular detoxification of fluoride"/>
    <property type="evidence" value="ECO:0007669"/>
    <property type="project" value="UniProtKB-UniRule"/>
</dbReference>
<feature type="transmembrane region" description="Helical" evidence="12">
    <location>
        <begin position="67"/>
        <end position="91"/>
    </location>
</feature>
<evidence type="ECO:0000313" key="14">
    <source>
        <dbReference type="Proteomes" id="UP000053226"/>
    </source>
</evidence>
<accession>A0A0N0Z968</accession>
<dbReference type="InterPro" id="IPR003691">
    <property type="entry name" value="FluC"/>
</dbReference>
<evidence type="ECO:0000256" key="4">
    <source>
        <dbReference type="ARBA" id="ARBA00022692"/>
    </source>
</evidence>
<protein>
    <recommendedName>
        <fullName evidence="12">Fluoride-specific ion channel FluC</fullName>
    </recommendedName>
</protein>
<keyword evidence="12" id="KW-0813">Transport</keyword>
<comment type="activity regulation">
    <text evidence="12">Na(+) is not transported, but it plays an essential structural role and its presence is essential for fluoride channel function.</text>
</comment>
<feature type="transmembrane region" description="Helical" evidence="12">
    <location>
        <begin position="103"/>
        <end position="124"/>
    </location>
</feature>
<evidence type="ECO:0000256" key="10">
    <source>
        <dbReference type="ARBA" id="ARBA00035120"/>
    </source>
</evidence>
<dbReference type="NCBIfam" id="TIGR00494">
    <property type="entry name" value="crcB"/>
    <property type="match status" value="1"/>
</dbReference>
<dbReference type="Pfam" id="PF02537">
    <property type="entry name" value="CRCB"/>
    <property type="match status" value="1"/>
</dbReference>
<dbReference type="RefSeq" id="WP_053907713.1">
    <property type="nucleotide sequence ID" value="NZ_CAWMUS010000010.1"/>
</dbReference>
<dbReference type="NCBIfam" id="NF010792">
    <property type="entry name" value="PRK14196.1"/>
    <property type="match status" value="1"/>
</dbReference>
<comment type="function">
    <text evidence="12">Fluoride-specific ion channel. Important for reducing fluoride concentration in the cell, thus reducing its toxicity.</text>
</comment>
<evidence type="ECO:0000256" key="8">
    <source>
        <dbReference type="ARBA" id="ARBA00023136"/>
    </source>
</evidence>
<sequence length="127" mass="13996">MFNMIIAVSIGSVIGGLGRWFLSLKLNSLITLLPLGTYLSNVIAGYIIGFSFAFFSQQTTLTPEWRLLIMTGLCGGLSTFSTFSLEVMLSFQEGKVAQGIFEIFIHLSSSLLMTYLGILSYNLFQSK</sequence>
<comment type="catalytic activity">
    <reaction evidence="11">
        <text>fluoride(in) = fluoride(out)</text>
        <dbReference type="Rhea" id="RHEA:76159"/>
        <dbReference type="ChEBI" id="CHEBI:17051"/>
    </reaction>
    <physiologicalReaction direction="left-to-right" evidence="11">
        <dbReference type="Rhea" id="RHEA:76160"/>
    </physiologicalReaction>
</comment>
<reference evidence="13 14" key="1">
    <citation type="submission" date="2015-07" db="EMBL/GenBank/DDBJ databases">
        <title>ATOL: Assembling a taxonomically balanced genome-scale reconstruction of the evolutionary history of the Enterobacteriaceae.</title>
        <authorList>
            <person name="Plunkett G.III."/>
            <person name="Neeno-Eckwall E.C."/>
            <person name="Glasner J.D."/>
            <person name="Perna N.T."/>
        </authorList>
    </citation>
    <scope>NUCLEOTIDE SEQUENCE [LARGE SCALE GENOMIC DNA]</scope>
    <source>
        <strain evidence="13 14">ATCC 35017</strain>
    </source>
</reference>
<dbReference type="AlphaFoldDB" id="A0A0N0Z968"/>
<keyword evidence="4 12" id="KW-0812">Transmembrane</keyword>
<dbReference type="GO" id="GO:0005886">
    <property type="term" value="C:plasma membrane"/>
    <property type="evidence" value="ECO:0007669"/>
    <property type="project" value="UniProtKB-SubCell"/>
</dbReference>
<comment type="subcellular location">
    <subcellularLocation>
        <location evidence="1 12">Cell membrane</location>
        <topology evidence="1 12">Multi-pass membrane protein</topology>
    </subcellularLocation>
</comment>
<feature type="binding site" evidence="12">
    <location>
        <position position="75"/>
    </location>
    <ligand>
        <name>Na(+)</name>
        <dbReference type="ChEBI" id="CHEBI:29101"/>
        <note>structural</note>
    </ligand>
</feature>
<dbReference type="GO" id="GO:0062054">
    <property type="term" value="F:fluoride channel activity"/>
    <property type="evidence" value="ECO:0007669"/>
    <property type="project" value="UniProtKB-UniRule"/>
</dbReference>
<dbReference type="PANTHER" id="PTHR28259">
    <property type="entry name" value="FLUORIDE EXPORT PROTEIN 1-RELATED"/>
    <property type="match status" value="1"/>
</dbReference>
<name>A0A0N0Z968_9GAMM</name>
<keyword evidence="14" id="KW-1185">Reference proteome</keyword>
<dbReference type="EMBL" id="LGAA01000010">
    <property type="protein sequence ID" value="KPD03565.1"/>
    <property type="molecule type" value="Genomic_DNA"/>
</dbReference>
<evidence type="ECO:0000256" key="3">
    <source>
        <dbReference type="ARBA" id="ARBA00022519"/>
    </source>
</evidence>
<keyword evidence="12" id="KW-0479">Metal-binding</keyword>
<dbReference type="Proteomes" id="UP000053226">
    <property type="component" value="Unassembled WGS sequence"/>
</dbReference>
<evidence type="ECO:0000313" key="13">
    <source>
        <dbReference type="EMBL" id="KPD03565.1"/>
    </source>
</evidence>
<keyword evidence="9 12" id="KW-0407">Ion channel</keyword>
<evidence type="ECO:0000256" key="6">
    <source>
        <dbReference type="ARBA" id="ARBA00023053"/>
    </source>
</evidence>
<dbReference type="PANTHER" id="PTHR28259:SF1">
    <property type="entry name" value="FLUORIDE EXPORT PROTEIN 1-RELATED"/>
    <property type="match status" value="1"/>
</dbReference>
<evidence type="ECO:0000256" key="9">
    <source>
        <dbReference type="ARBA" id="ARBA00023303"/>
    </source>
</evidence>
<feature type="transmembrane region" description="Helical" evidence="12">
    <location>
        <begin position="35"/>
        <end position="55"/>
    </location>
</feature>
<keyword evidence="5 12" id="KW-1133">Transmembrane helix</keyword>
<dbReference type="HAMAP" id="MF_00454">
    <property type="entry name" value="FluC"/>
    <property type="match status" value="1"/>
</dbReference>